<evidence type="ECO:0000259" key="2">
    <source>
        <dbReference type="PROSITE" id="PS50994"/>
    </source>
</evidence>
<dbReference type="InterPro" id="IPR004189">
    <property type="entry name" value="Phage_Mu_transposase"/>
</dbReference>
<dbReference type="GO" id="GO:0006313">
    <property type="term" value="P:DNA transposition"/>
    <property type="evidence" value="ECO:0007669"/>
    <property type="project" value="InterPro"/>
</dbReference>
<dbReference type="InterPro" id="IPR001584">
    <property type="entry name" value="Integrase_cat-core"/>
</dbReference>
<dbReference type="InterPro" id="IPR003314">
    <property type="entry name" value="Mu-type_HTH"/>
</dbReference>
<sequence length="660" mass="73856">MSREWFSPAELMTAALPGLPRGKSALADLIQRENWRADPQRARRAARQGGGWEYHISLLPQLAQTRLMMLFDAPANDARDPARDALWQRYDALPAKHKAIAADRLRAVSDCMAMVVAGSTTQAAAALIARREQVSVRTVYYWQELATQHPREDWLAALAPSYRSEREWADCHPQIWDCIKSDYLRPEKPSFSSCYRRVAAAAAEHGWTPLPSERALRRRLDAEVSEAAQILARSGRDRAKALYPAQRRTRDHLHAMEAVNMDGHKFDVFVRMPDGTITRLYLIALQDLYSGKFVAWRLSDSENKETTRLVIGDMVERYGIPERITLDNGRAFASKWITGGAPNRYRFKIRDEDPQGLLTALGVELQFTKPYSGQSKPIERAFRDLTDDVARHPVCAGAYTGNRPDAKPENYASHAVPLDVFRSHVDAMIAEHNARPGRKGGTCAGRSFDATFQASMEAPGTIVRQPTAAQRSLWLLASEGLRARKGNGEIHIYGNRYWSRELTAFAGRRVIVRFDPDHLTKPLRVYDLDNSLICEAACVEDTGFHDAEAARVHERKRSAYQKALRLERDTHAALTAEQLAQVYAKGKPAATTEPTPVRPAVRRVFTGNAARKVEPQQAEEFEDKFARAMSLVGANVLEFPNGNSGPQSGAYGSEKRKGGN</sequence>
<dbReference type="GO" id="GO:0004803">
    <property type="term" value="F:transposase activity"/>
    <property type="evidence" value="ECO:0007669"/>
    <property type="project" value="InterPro"/>
</dbReference>
<dbReference type="PROSITE" id="PS50994">
    <property type="entry name" value="INTEGRASE"/>
    <property type="match status" value="1"/>
</dbReference>
<dbReference type="InterPro" id="IPR009057">
    <property type="entry name" value="Homeodomain-like_sf"/>
</dbReference>
<dbReference type="GO" id="GO:0015074">
    <property type="term" value="P:DNA integration"/>
    <property type="evidence" value="ECO:0007669"/>
    <property type="project" value="InterPro"/>
</dbReference>
<evidence type="ECO:0000313" key="4">
    <source>
        <dbReference type="EMBL" id="NBN76781.1"/>
    </source>
</evidence>
<keyword evidence="5" id="KW-1185">Reference proteome</keyword>
<dbReference type="SUPFAM" id="SSF46955">
    <property type="entry name" value="Putative DNA-binding domain"/>
    <property type="match status" value="1"/>
</dbReference>
<protein>
    <submittedName>
        <fullName evidence="4">DDE-type integrase/transposase/recombinase</fullName>
    </submittedName>
</protein>
<dbReference type="SUPFAM" id="SSF53098">
    <property type="entry name" value="Ribonuclease H-like"/>
    <property type="match status" value="1"/>
</dbReference>
<dbReference type="InterPro" id="IPR015126">
    <property type="entry name" value="Mu_I-gamma"/>
</dbReference>
<feature type="domain" description="HTH Mu-type" evidence="3">
    <location>
        <begin position="4"/>
        <end position="75"/>
    </location>
</feature>
<feature type="domain" description="Integrase catalytic" evidence="2">
    <location>
        <begin position="240"/>
        <end position="389"/>
    </location>
</feature>
<feature type="region of interest" description="Disordered" evidence="1">
    <location>
        <begin position="637"/>
        <end position="660"/>
    </location>
</feature>
<dbReference type="GO" id="GO:0003677">
    <property type="term" value="F:DNA binding"/>
    <property type="evidence" value="ECO:0007669"/>
    <property type="project" value="InterPro"/>
</dbReference>
<dbReference type="Gene3D" id="2.30.30.130">
    <property type="entry name" value="Transposase, Mu, C-terminal"/>
    <property type="match status" value="1"/>
</dbReference>
<dbReference type="SUPFAM" id="SSF46689">
    <property type="entry name" value="Homeodomain-like"/>
    <property type="match status" value="2"/>
</dbReference>
<dbReference type="Gene3D" id="3.30.420.10">
    <property type="entry name" value="Ribonuclease H-like superfamily/Ribonuclease H"/>
    <property type="match status" value="1"/>
</dbReference>
<dbReference type="AlphaFoldDB" id="A0A7X5EZ55"/>
<reference evidence="5" key="1">
    <citation type="submission" date="2020-01" db="EMBL/GenBank/DDBJ databases">
        <authorList>
            <person name="Fang Y."/>
            <person name="Sun R."/>
            <person name="Nie L."/>
            <person name="He J."/>
            <person name="Hao L."/>
            <person name="Wang L."/>
            <person name="Su S."/>
            <person name="Lv E."/>
            <person name="Zhang Z."/>
            <person name="Xie R."/>
            <person name="Liu H."/>
        </authorList>
    </citation>
    <scope>NUCLEOTIDE SEQUENCE [LARGE SCALE GENOMIC DNA]</scope>
    <source>
        <strain evidence="5">XCT-53</strain>
    </source>
</reference>
<dbReference type="InterPro" id="IPR009061">
    <property type="entry name" value="DNA-bd_dom_put_sf"/>
</dbReference>
<dbReference type="InterPro" id="IPR012337">
    <property type="entry name" value="RNaseH-like_sf"/>
</dbReference>
<dbReference type="InterPro" id="IPR036397">
    <property type="entry name" value="RNaseH_sf"/>
</dbReference>
<proteinExistence type="predicted"/>
<dbReference type="Gene3D" id="1.10.10.10">
    <property type="entry name" value="Winged helix-like DNA-binding domain superfamily/Winged helix DNA-binding domain"/>
    <property type="match status" value="1"/>
</dbReference>
<dbReference type="EMBL" id="JAABLQ010000001">
    <property type="protein sequence ID" value="NBN76781.1"/>
    <property type="molecule type" value="Genomic_DNA"/>
</dbReference>
<dbReference type="InterPro" id="IPR015378">
    <property type="entry name" value="Transposase-like_Mu_C"/>
</dbReference>
<dbReference type="RefSeq" id="WP_161707509.1">
    <property type="nucleotide sequence ID" value="NZ_JAABLQ010000001.1"/>
</dbReference>
<dbReference type="InterPro" id="IPR009004">
    <property type="entry name" value="Transposase_Mu_C"/>
</dbReference>
<evidence type="ECO:0000259" key="3">
    <source>
        <dbReference type="PROSITE" id="PS51702"/>
    </source>
</evidence>
<gene>
    <name evidence="4" type="ORF">GWI72_00700</name>
</gene>
<name>A0A7X5EZ55_9HYPH</name>
<accession>A0A7X5EZ55</accession>
<dbReference type="Proteomes" id="UP000586722">
    <property type="component" value="Unassembled WGS sequence"/>
</dbReference>
<dbReference type="SUPFAM" id="SSF50610">
    <property type="entry name" value="mu transposase, C-terminal domain"/>
    <property type="match status" value="1"/>
</dbReference>
<dbReference type="Pfam" id="PF09299">
    <property type="entry name" value="Mu-transpos_C"/>
    <property type="match status" value="1"/>
</dbReference>
<evidence type="ECO:0000313" key="5">
    <source>
        <dbReference type="Proteomes" id="UP000586722"/>
    </source>
</evidence>
<organism evidence="4 5">
    <name type="scientific">Pannonibacter tanglangensis</name>
    <dbReference type="NCBI Taxonomy" id="2750084"/>
    <lineage>
        <taxon>Bacteria</taxon>
        <taxon>Pseudomonadati</taxon>
        <taxon>Pseudomonadota</taxon>
        <taxon>Alphaproteobacteria</taxon>
        <taxon>Hyphomicrobiales</taxon>
        <taxon>Stappiaceae</taxon>
        <taxon>Pannonibacter</taxon>
    </lineage>
</organism>
<dbReference type="InterPro" id="IPR036388">
    <property type="entry name" value="WH-like_DNA-bd_sf"/>
</dbReference>
<dbReference type="PROSITE" id="PS51702">
    <property type="entry name" value="HTH_MU"/>
    <property type="match status" value="1"/>
</dbReference>
<dbReference type="Gene3D" id="1.10.10.60">
    <property type="entry name" value="Homeodomain-like"/>
    <property type="match status" value="2"/>
</dbReference>
<dbReference type="Pfam" id="PF02914">
    <property type="entry name" value="DDE_2"/>
    <property type="match status" value="1"/>
</dbReference>
<evidence type="ECO:0000256" key="1">
    <source>
        <dbReference type="SAM" id="MobiDB-lite"/>
    </source>
</evidence>
<dbReference type="Pfam" id="PF09039">
    <property type="entry name" value="HTH_Tnp_Mu_2"/>
    <property type="match status" value="1"/>
</dbReference>
<comment type="caution">
    <text evidence="4">The sequence shown here is derived from an EMBL/GenBank/DDBJ whole genome shotgun (WGS) entry which is preliminary data.</text>
</comment>